<dbReference type="OrthoDB" id="9804278at2"/>
<dbReference type="PANTHER" id="PTHR30001:SF0">
    <property type="entry name" value="RIBONUCLEASE G"/>
    <property type="match status" value="1"/>
</dbReference>
<dbReference type="PROSITE" id="PS50126">
    <property type="entry name" value="S1"/>
    <property type="match status" value="1"/>
</dbReference>
<evidence type="ECO:0000313" key="8">
    <source>
        <dbReference type="Proteomes" id="UP000247476"/>
    </source>
</evidence>
<gene>
    <name evidence="7" type="ORF">DLM86_22570</name>
</gene>
<dbReference type="GO" id="GO:0016787">
    <property type="term" value="F:hydrolase activity"/>
    <property type="evidence" value="ECO:0007669"/>
    <property type="project" value="UniProtKB-KW"/>
</dbReference>
<dbReference type="EMBL" id="QJVJ01000010">
    <property type="protein sequence ID" value="PYI52254.1"/>
    <property type="molecule type" value="Genomic_DNA"/>
</dbReference>
<dbReference type="InterPro" id="IPR012340">
    <property type="entry name" value="NA-bd_OB-fold"/>
</dbReference>
<comment type="caution">
    <text evidence="7">The sequence shown here is derived from an EMBL/GenBank/DDBJ whole genome shotgun (WGS) entry which is preliminary data.</text>
</comment>
<evidence type="ECO:0000256" key="3">
    <source>
        <dbReference type="ARBA" id="ARBA00022801"/>
    </source>
</evidence>
<keyword evidence="5" id="KW-0694">RNA-binding</keyword>
<evidence type="ECO:0000256" key="1">
    <source>
        <dbReference type="ARBA" id="ARBA00001946"/>
    </source>
</evidence>
<comment type="cofactor">
    <cofactor evidence="1">
        <name>Mg(2+)</name>
        <dbReference type="ChEBI" id="CHEBI:18420"/>
    </cofactor>
</comment>
<evidence type="ECO:0000256" key="4">
    <source>
        <dbReference type="ARBA" id="ARBA00022842"/>
    </source>
</evidence>
<dbReference type="SUPFAM" id="SSF50249">
    <property type="entry name" value="Nucleic acid-binding proteins"/>
    <property type="match status" value="1"/>
</dbReference>
<dbReference type="GO" id="GO:0004540">
    <property type="term" value="F:RNA nuclease activity"/>
    <property type="evidence" value="ECO:0007669"/>
    <property type="project" value="InterPro"/>
</dbReference>
<dbReference type="AlphaFoldDB" id="A0A2V5K341"/>
<dbReference type="Gene3D" id="2.40.50.140">
    <property type="entry name" value="Nucleic acid-binding proteins"/>
    <property type="match status" value="1"/>
</dbReference>
<dbReference type="InterPro" id="IPR003029">
    <property type="entry name" value="S1_domain"/>
</dbReference>
<keyword evidence="4" id="KW-0460">Magnesium</keyword>
<dbReference type="GO" id="GO:0006364">
    <property type="term" value="P:rRNA processing"/>
    <property type="evidence" value="ECO:0007669"/>
    <property type="project" value="TreeGrafter"/>
</dbReference>
<dbReference type="InterPro" id="IPR019307">
    <property type="entry name" value="RNA-bd_AU-1/RNase_E/G"/>
</dbReference>
<dbReference type="PANTHER" id="PTHR30001">
    <property type="entry name" value="RIBONUCLEASE"/>
    <property type="match status" value="1"/>
</dbReference>
<accession>A0A2V5K341</accession>
<keyword evidence="2" id="KW-0479">Metal-binding</keyword>
<organism evidence="7 8">
    <name type="scientific">Paenibacillus flagellatus</name>
    <dbReference type="NCBI Taxonomy" id="2211139"/>
    <lineage>
        <taxon>Bacteria</taxon>
        <taxon>Bacillati</taxon>
        <taxon>Bacillota</taxon>
        <taxon>Bacilli</taxon>
        <taxon>Bacillales</taxon>
        <taxon>Paenibacillaceae</taxon>
        <taxon>Paenibacillus</taxon>
    </lineage>
</organism>
<dbReference type="GO" id="GO:0003723">
    <property type="term" value="F:RNA binding"/>
    <property type="evidence" value="ECO:0007669"/>
    <property type="project" value="UniProtKB-KW"/>
</dbReference>
<evidence type="ECO:0000256" key="5">
    <source>
        <dbReference type="ARBA" id="ARBA00022884"/>
    </source>
</evidence>
<dbReference type="InterPro" id="IPR004659">
    <property type="entry name" value="RNase_E/G"/>
</dbReference>
<dbReference type="Proteomes" id="UP000247476">
    <property type="component" value="Unassembled WGS sequence"/>
</dbReference>
<feature type="domain" description="S1 motif" evidence="6">
    <location>
        <begin position="38"/>
        <end position="116"/>
    </location>
</feature>
<evidence type="ECO:0000256" key="2">
    <source>
        <dbReference type="ARBA" id="ARBA00022723"/>
    </source>
</evidence>
<keyword evidence="8" id="KW-1185">Reference proteome</keyword>
<dbReference type="CDD" id="cd04453">
    <property type="entry name" value="S1_RNase_E"/>
    <property type="match status" value="1"/>
</dbReference>
<dbReference type="Pfam" id="PF10150">
    <property type="entry name" value="RNase_E_G"/>
    <property type="match status" value="1"/>
</dbReference>
<reference evidence="7 8" key="1">
    <citation type="submission" date="2018-05" db="EMBL/GenBank/DDBJ databases">
        <title>Paenibacillus flagellatus sp. nov., isolated from selenium mineral soil.</title>
        <authorList>
            <person name="Dai X."/>
        </authorList>
    </citation>
    <scope>NUCLEOTIDE SEQUENCE [LARGE SCALE GENOMIC DNA]</scope>
    <source>
        <strain evidence="7 8">DXL2</strain>
    </source>
</reference>
<proteinExistence type="predicted"/>
<name>A0A2V5K341_9BACL</name>
<evidence type="ECO:0000259" key="6">
    <source>
        <dbReference type="PROSITE" id="PS50126"/>
    </source>
</evidence>
<protein>
    <submittedName>
        <fullName evidence="7">Ribonuclease E/G</fullName>
    </submittedName>
</protein>
<dbReference type="NCBIfam" id="TIGR00757">
    <property type="entry name" value="RNaseEG"/>
    <property type="match status" value="1"/>
</dbReference>
<keyword evidence="3" id="KW-0378">Hydrolase</keyword>
<dbReference type="GO" id="GO:0005737">
    <property type="term" value="C:cytoplasm"/>
    <property type="evidence" value="ECO:0007669"/>
    <property type="project" value="TreeGrafter"/>
</dbReference>
<dbReference type="RefSeq" id="WP_110842326.1">
    <property type="nucleotide sequence ID" value="NZ_QJVJ01000010.1"/>
</dbReference>
<dbReference type="GO" id="GO:0046872">
    <property type="term" value="F:metal ion binding"/>
    <property type="evidence" value="ECO:0007669"/>
    <property type="project" value="UniProtKB-KW"/>
</dbReference>
<evidence type="ECO:0000313" key="7">
    <source>
        <dbReference type="EMBL" id="PYI52254.1"/>
    </source>
</evidence>
<dbReference type="SMART" id="SM00316">
    <property type="entry name" value="S1"/>
    <property type="match status" value="1"/>
</dbReference>
<sequence length="424" mass="47582">MKQIIVHCRDGVTQVALLEDRVLTEFYSERPAEKQLVGGVYKGKVVNVLPGMQAAFVDIGLEKNAFLYIDDLLPAHLDKIPSVKPSISDLVKPGQELLVQVAKEPFGTKGARITTHYSMPGRWIVYMPNADYVGVSRKIESEQERARLKEVAERMRESGEGIIIRTVAEGESLEALERDLNVMRSEWNSIVARFGTAPTPAVLFREPGVLERVVRDAFTDQVDELVIDDPLQGETLVRRVRAMSEELAGRIRIYKGSEPVQVAYRVREQLDKAMKRKVWLKNGGYLVVDRTEALTVIDVNTGKYTGTDDPEATVFTTNAEAADEIARLLRLRDIGGIVLVDFIDMTSDKHRAEVAARLEEAFKRDRTKAFAVGWTKLGLMEITRKKARESLDDSMLAVCTVCGGSGKVPVERAAFHRRKQNERR</sequence>